<dbReference type="SUPFAM" id="SSF53850">
    <property type="entry name" value="Periplasmic binding protein-like II"/>
    <property type="match status" value="1"/>
</dbReference>
<comment type="similarity">
    <text evidence="1">Belongs to the bacterial solute-binding protein 3 family.</text>
</comment>
<reference evidence="4 5" key="1">
    <citation type="submission" date="2024-03" db="EMBL/GenBank/DDBJ databases">
        <title>Community enrichment and isolation of bacterial strains for fucoidan degradation.</title>
        <authorList>
            <person name="Sichert A."/>
        </authorList>
    </citation>
    <scope>NUCLEOTIDE SEQUENCE [LARGE SCALE GENOMIC DNA]</scope>
    <source>
        <strain evidence="4 5">AS12</strain>
    </source>
</reference>
<name>A0ABU9SXV8_9ALTE</name>
<dbReference type="PANTHER" id="PTHR35936:SF35">
    <property type="entry name" value="L-CYSTINE-BINDING PROTEIN TCYJ"/>
    <property type="match status" value="1"/>
</dbReference>
<proteinExistence type="inferred from homology"/>
<dbReference type="RefSeq" id="WP_342882175.1">
    <property type="nucleotide sequence ID" value="NZ_JBBMQS010000009.1"/>
</dbReference>
<evidence type="ECO:0000313" key="4">
    <source>
        <dbReference type="EMBL" id="MEM5498703.1"/>
    </source>
</evidence>
<protein>
    <submittedName>
        <fullName evidence="4">Transporter substrate-binding domain-containing protein</fullName>
    </submittedName>
</protein>
<accession>A0ABU9SXV8</accession>
<comment type="caution">
    <text evidence="4">The sequence shown here is derived from an EMBL/GenBank/DDBJ whole genome shotgun (WGS) entry which is preliminary data.</text>
</comment>
<dbReference type="Proteomes" id="UP001461163">
    <property type="component" value="Unassembled WGS sequence"/>
</dbReference>
<organism evidence="4 5">
    <name type="scientific">Paraglaciecola mesophila</name>
    <dbReference type="NCBI Taxonomy" id="197222"/>
    <lineage>
        <taxon>Bacteria</taxon>
        <taxon>Pseudomonadati</taxon>
        <taxon>Pseudomonadota</taxon>
        <taxon>Gammaproteobacteria</taxon>
        <taxon>Alteromonadales</taxon>
        <taxon>Alteromonadaceae</taxon>
        <taxon>Paraglaciecola</taxon>
    </lineage>
</organism>
<evidence type="ECO:0000313" key="5">
    <source>
        <dbReference type="Proteomes" id="UP001461163"/>
    </source>
</evidence>
<evidence type="ECO:0000256" key="2">
    <source>
        <dbReference type="ARBA" id="ARBA00022729"/>
    </source>
</evidence>
<dbReference type="Pfam" id="PF00497">
    <property type="entry name" value="SBP_bac_3"/>
    <property type="match status" value="1"/>
</dbReference>
<keyword evidence="5" id="KW-1185">Reference proteome</keyword>
<dbReference type="Gene3D" id="3.40.190.10">
    <property type="entry name" value="Periplasmic binding protein-like II"/>
    <property type="match status" value="2"/>
</dbReference>
<feature type="domain" description="Solute-binding protein family 3/N-terminal" evidence="3">
    <location>
        <begin position="36"/>
        <end position="248"/>
    </location>
</feature>
<sequence>MFRKLVLIFCIFWLVPHETNAQPSDEELVLALIYAEGPPFYSFDENTQLSSGLLINIMQRLAQSLNRDLRYLPTARNKIEHDIFNHKADVAFLAPQWLDSPEKLLFSDPVYSYQHAFYGLFAPKEGQELADAVKGRSVCLRENYRYLELEPWLKSGVLSPVYVSSHSRLFEMLQLARCDLIYTNTFRAGWTLSANHYDKAVFRLGTMGLTDDIKLAFSPHWKGKIAQINATLAQMRKSGELQNIIDKNMSPTGNSQ</sequence>
<dbReference type="PANTHER" id="PTHR35936">
    <property type="entry name" value="MEMBRANE-BOUND LYTIC MUREIN TRANSGLYCOSYLASE F"/>
    <property type="match status" value="1"/>
</dbReference>
<evidence type="ECO:0000259" key="3">
    <source>
        <dbReference type="Pfam" id="PF00497"/>
    </source>
</evidence>
<evidence type="ECO:0000256" key="1">
    <source>
        <dbReference type="ARBA" id="ARBA00010333"/>
    </source>
</evidence>
<gene>
    <name evidence="4" type="ORF">WNY77_14945</name>
</gene>
<keyword evidence="2" id="KW-0732">Signal</keyword>
<dbReference type="InterPro" id="IPR001638">
    <property type="entry name" value="Solute-binding_3/MltF_N"/>
</dbReference>
<dbReference type="EMBL" id="JBBMQS010000009">
    <property type="protein sequence ID" value="MEM5498703.1"/>
    <property type="molecule type" value="Genomic_DNA"/>
</dbReference>